<sequence length="220" mass="25609">MTFRMLRIMHFPPFFVLKIGTGSLICIALLTSCFNLNREVVAANKPSGILNVLQGRSCKLFNEYAELVRAIPEYEVKLIEVVKYNKTLPVLNFQFILHHQSVMSYKLWVDGYQKYGMEHIYKRSALALHTTVCDSVSGSFFFTNALRNFTNLPSTCPLKVGHLYYVRRFYFNEKSTPPTFPGYKWRFDVQIGPEGSRDTNRSSLYRFYLRVEWHDRGATS</sequence>
<name>A0A9P0ADK4_BEMTA</name>
<organism evidence="1 2">
    <name type="scientific">Bemisia tabaci</name>
    <name type="common">Sweetpotato whitefly</name>
    <name type="synonym">Aleurodes tabaci</name>
    <dbReference type="NCBI Taxonomy" id="7038"/>
    <lineage>
        <taxon>Eukaryota</taxon>
        <taxon>Metazoa</taxon>
        <taxon>Ecdysozoa</taxon>
        <taxon>Arthropoda</taxon>
        <taxon>Hexapoda</taxon>
        <taxon>Insecta</taxon>
        <taxon>Pterygota</taxon>
        <taxon>Neoptera</taxon>
        <taxon>Paraneoptera</taxon>
        <taxon>Hemiptera</taxon>
        <taxon>Sternorrhyncha</taxon>
        <taxon>Aleyrodoidea</taxon>
        <taxon>Aleyrodidae</taxon>
        <taxon>Aleyrodinae</taxon>
        <taxon>Bemisia</taxon>
    </lineage>
</organism>
<accession>A0A9P0ADK4</accession>
<evidence type="ECO:0000313" key="2">
    <source>
        <dbReference type="Proteomes" id="UP001152759"/>
    </source>
</evidence>
<dbReference type="Proteomes" id="UP001152759">
    <property type="component" value="Chromosome 4"/>
</dbReference>
<reference evidence="1" key="1">
    <citation type="submission" date="2021-12" db="EMBL/GenBank/DDBJ databases">
        <authorList>
            <person name="King R."/>
        </authorList>
    </citation>
    <scope>NUCLEOTIDE SEQUENCE</scope>
</reference>
<proteinExistence type="predicted"/>
<keyword evidence="2" id="KW-1185">Reference proteome</keyword>
<dbReference type="InterPro" id="IPR010512">
    <property type="entry name" value="DUF1091"/>
</dbReference>
<dbReference type="EMBL" id="OU963865">
    <property type="protein sequence ID" value="CAH0389479.1"/>
    <property type="molecule type" value="Genomic_DNA"/>
</dbReference>
<dbReference type="AlphaFoldDB" id="A0A9P0ADK4"/>
<protein>
    <submittedName>
        <fullName evidence="1">Uncharacterized protein</fullName>
    </submittedName>
</protein>
<dbReference type="Pfam" id="PF06477">
    <property type="entry name" value="DUF1091"/>
    <property type="match status" value="1"/>
</dbReference>
<evidence type="ECO:0000313" key="1">
    <source>
        <dbReference type="EMBL" id="CAH0389479.1"/>
    </source>
</evidence>
<dbReference type="KEGG" id="btab:109042634"/>
<gene>
    <name evidence="1" type="ORF">BEMITA_LOCUS8300</name>
</gene>